<dbReference type="EMBL" id="CALNXI010000598">
    <property type="protein sequence ID" value="CAH3029882.1"/>
    <property type="molecule type" value="Genomic_DNA"/>
</dbReference>
<sequence length="432" mass="44495">MLTSKVTVVIFALIGNLARCSCWDRATNARYFDGAVFVRHKSALKTDIIRKMKIVSEIKCSQACLSENSCVSHTYCRTPSSPDKGTCYLHQNGIPEGEASVLDKKDKCIYQQYIGFTEATCTRQCNNKGKCFYDYSNKRYSCRCIPPHFGTYCEKTQAISFRFTNLGKQGNSGPTSTSGYANTTLNGRVTLDKGIQIWTVPFSAFYTLTLAGASGGNASQHGGHGAVLSGILKLNKGTRLRILIGQRGVKGTMAAGGGGGTFITEENYNLLAAAGGGGGGGGYIISNPGENGQANETGSVFGGINGLGGIVNGTHQNSAGAGGGFYGNGSCCLFITSMNACTSQKCQQGGLSFMNGGFGGTGNGNGGLGGGGAASNYFGGGGGGYSGGGVFATSLGSQAGGGGSYFIGDVRPIRGLNNGDGYVLLELKSSLK</sequence>
<feature type="chain" id="PRO_5046451723" description="receptor protein-tyrosine kinase" evidence="17">
    <location>
        <begin position="23"/>
        <end position="432"/>
    </location>
</feature>
<evidence type="ECO:0000256" key="10">
    <source>
        <dbReference type="ARBA" id="ARBA00022989"/>
    </source>
</evidence>
<keyword evidence="4" id="KW-0808">Transferase</keyword>
<evidence type="ECO:0000256" key="3">
    <source>
        <dbReference type="ARBA" id="ARBA00022475"/>
    </source>
</evidence>
<accession>A0ABN8MK20</accession>
<dbReference type="InterPro" id="IPR000742">
    <property type="entry name" value="EGF"/>
</dbReference>
<evidence type="ECO:0000256" key="2">
    <source>
        <dbReference type="ARBA" id="ARBA00011902"/>
    </source>
</evidence>
<dbReference type="PANTHER" id="PTHR31535">
    <property type="match status" value="1"/>
</dbReference>
<feature type="signal peptide" evidence="17">
    <location>
        <begin position="1"/>
        <end position="22"/>
    </location>
</feature>
<evidence type="ECO:0000256" key="12">
    <source>
        <dbReference type="ARBA" id="ARBA00023137"/>
    </source>
</evidence>
<evidence type="ECO:0000256" key="5">
    <source>
        <dbReference type="ARBA" id="ARBA00022692"/>
    </source>
</evidence>
<evidence type="ECO:0000256" key="16">
    <source>
        <dbReference type="PROSITE-ProRule" id="PRU00076"/>
    </source>
</evidence>
<comment type="subcellular location">
    <subcellularLocation>
        <location evidence="1">Cell membrane</location>
        <topology evidence="1">Single-pass type I membrane protein</topology>
    </subcellularLocation>
</comment>
<keyword evidence="20" id="KW-1185">Reference proteome</keyword>
<dbReference type="PROSITE" id="PS50026">
    <property type="entry name" value="EGF_3"/>
    <property type="match status" value="1"/>
</dbReference>
<dbReference type="PANTHER" id="PTHR31535:SF3">
    <property type="entry name" value="REGULATORY PROTEIN ZESTE"/>
    <property type="match status" value="1"/>
</dbReference>
<dbReference type="InterPro" id="IPR055163">
    <property type="entry name" value="ALK/LTK-like_GRD"/>
</dbReference>
<evidence type="ECO:0000256" key="9">
    <source>
        <dbReference type="ARBA" id="ARBA00022840"/>
    </source>
</evidence>
<keyword evidence="7" id="KW-0547">Nucleotide-binding</keyword>
<evidence type="ECO:0000256" key="4">
    <source>
        <dbReference type="ARBA" id="ARBA00022679"/>
    </source>
</evidence>
<evidence type="ECO:0000259" key="18">
    <source>
        <dbReference type="PROSITE" id="PS50026"/>
    </source>
</evidence>
<evidence type="ECO:0000256" key="14">
    <source>
        <dbReference type="ARBA" id="ARBA00023170"/>
    </source>
</evidence>
<feature type="disulfide bond" evidence="16">
    <location>
        <begin position="125"/>
        <end position="142"/>
    </location>
</feature>
<evidence type="ECO:0000313" key="19">
    <source>
        <dbReference type="EMBL" id="CAH3029882.1"/>
    </source>
</evidence>
<keyword evidence="6 17" id="KW-0732">Signal</keyword>
<dbReference type="SUPFAM" id="SSF57196">
    <property type="entry name" value="EGF/Laminin"/>
    <property type="match status" value="1"/>
</dbReference>
<keyword evidence="16" id="KW-0245">EGF-like domain</keyword>
<dbReference type="EC" id="2.7.10.1" evidence="2"/>
<keyword evidence="10" id="KW-1133">Transmembrane helix</keyword>
<evidence type="ECO:0000256" key="15">
    <source>
        <dbReference type="ARBA" id="ARBA00023180"/>
    </source>
</evidence>
<keyword evidence="14" id="KW-0675">Receptor</keyword>
<keyword evidence="8" id="KW-0418">Kinase</keyword>
<reference evidence="19 20" key="1">
    <citation type="submission" date="2022-05" db="EMBL/GenBank/DDBJ databases">
        <authorList>
            <consortium name="Genoscope - CEA"/>
            <person name="William W."/>
        </authorList>
    </citation>
    <scope>NUCLEOTIDE SEQUENCE [LARGE SCALE GENOMIC DNA]</scope>
</reference>
<evidence type="ECO:0000256" key="1">
    <source>
        <dbReference type="ARBA" id="ARBA00004251"/>
    </source>
</evidence>
<evidence type="ECO:0000256" key="17">
    <source>
        <dbReference type="SAM" id="SignalP"/>
    </source>
</evidence>
<keyword evidence="15" id="KW-0325">Glycoprotein</keyword>
<keyword evidence="9" id="KW-0067">ATP-binding</keyword>
<evidence type="ECO:0000256" key="6">
    <source>
        <dbReference type="ARBA" id="ARBA00022729"/>
    </source>
</evidence>
<dbReference type="Proteomes" id="UP001159427">
    <property type="component" value="Unassembled WGS sequence"/>
</dbReference>
<keyword evidence="3" id="KW-1003">Cell membrane</keyword>
<evidence type="ECO:0000256" key="13">
    <source>
        <dbReference type="ARBA" id="ARBA00023157"/>
    </source>
</evidence>
<protein>
    <recommendedName>
        <fullName evidence="2">receptor protein-tyrosine kinase</fullName>
        <ecNumber evidence="2">2.7.10.1</ecNumber>
    </recommendedName>
</protein>
<comment type="caution">
    <text evidence="19">The sequence shown here is derived from an EMBL/GenBank/DDBJ whole genome shotgun (WGS) entry which is preliminary data.</text>
</comment>
<feature type="disulfide bond" evidence="16">
    <location>
        <begin position="121"/>
        <end position="131"/>
    </location>
</feature>
<feature type="domain" description="EGF-like" evidence="18">
    <location>
        <begin position="117"/>
        <end position="154"/>
    </location>
</feature>
<keyword evidence="12" id="KW-0829">Tyrosine-protein kinase</keyword>
<proteinExistence type="predicted"/>
<evidence type="ECO:0000256" key="8">
    <source>
        <dbReference type="ARBA" id="ARBA00022777"/>
    </source>
</evidence>
<name>A0ABN8MK20_9CNID</name>
<keyword evidence="13 16" id="KW-1015">Disulfide bond</keyword>
<keyword evidence="5" id="KW-0812">Transmembrane</keyword>
<gene>
    <name evidence="19" type="ORF">PEVE_00036908</name>
</gene>
<organism evidence="19 20">
    <name type="scientific">Porites evermanni</name>
    <dbReference type="NCBI Taxonomy" id="104178"/>
    <lineage>
        <taxon>Eukaryota</taxon>
        <taxon>Metazoa</taxon>
        <taxon>Cnidaria</taxon>
        <taxon>Anthozoa</taxon>
        <taxon>Hexacorallia</taxon>
        <taxon>Scleractinia</taxon>
        <taxon>Fungiina</taxon>
        <taxon>Poritidae</taxon>
        <taxon>Porites</taxon>
    </lineage>
</organism>
<dbReference type="Pfam" id="PF12810">
    <property type="entry name" value="ALK_LTK_GRD"/>
    <property type="match status" value="1"/>
</dbReference>
<keyword evidence="11" id="KW-0472">Membrane</keyword>
<dbReference type="PROSITE" id="PS00022">
    <property type="entry name" value="EGF_1"/>
    <property type="match status" value="1"/>
</dbReference>
<feature type="disulfide bond" evidence="16">
    <location>
        <begin position="144"/>
        <end position="153"/>
    </location>
</feature>
<evidence type="ECO:0000256" key="11">
    <source>
        <dbReference type="ARBA" id="ARBA00023136"/>
    </source>
</evidence>
<evidence type="ECO:0000313" key="20">
    <source>
        <dbReference type="Proteomes" id="UP001159427"/>
    </source>
</evidence>
<evidence type="ECO:0000256" key="7">
    <source>
        <dbReference type="ARBA" id="ARBA00022741"/>
    </source>
</evidence>